<proteinExistence type="predicted"/>
<dbReference type="EMBL" id="CP134537">
    <property type="protein sequence ID" value="WNH09768.1"/>
    <property type="molecule type" value="Genomic_DNA"/>
</dbReference>
<dbReference type="RefSeq" id="WP_415866159.1">
    <property type="nucleotide sequence ID" value="NZ_CP134537.1"/>
</dbReference>
<accession>A0ABY9XV77</accession>
<keyword evidence="1" id="KW-0732">Signal</keyword>
<reference evidence="2 3" key="1">
    <citation type="submission" date="2023-09" db="EMBL/GenBank/DDBJ databases">
        <title>Thalassobella suaedae gen. nov., sp. nov., a marine bacterium of the family Flavobacteriaceae isolated from a halophyte Suaeda japonica.</title>
        <authorList>
            <person name="Lee S.Y."/>
            <person name="Hwang C.Y."/>
        </authorList>
    </citation>
    <scope>NUCLEOTIDE SEQUENCE [LARGE SCALE GENOMIC DNA]</scope>
    <source>
        <strain evidence="2 3">HL-DH14</strain>
    </source>
</reference>
<evidence type="ECO:0000313" key="3">
    <source>
        <dbReference type="Proteomes" id="UP001302806"/>
    </source>
</evidence>
<organism evidence="2 3">
    <name type="scientific">Thalassobellus suaedae</name>
    <dbReference type="NCBI Taxonomy" id="3074124"/>
    <lineage>
        <taxon>Bacteria</taxon>
        <taxon>Pseudomonadati</taxon>
        <taxon>Bacteroidota</taxon>
        <taxon>Flavobacteriia</taxon>
        <taxon>Flavobacteriales</taxon>
        <taxon>Flavobacteriaceae</taxon>
        <taxon>Thalassobellus</taxon>
    </lineage>
</organism>
<name>A0ABY9XV77_9FLAO</name>
<feature type="chain" id="PRO_5045466714" evidence="1">
    <location>
        <begin position="20"/>
        <end position="314"/>
    </location>
</feature>
<sequence>MKKITKVKLLFWLAIGVLIATTSCKKENISKNLNENVDSNFVTSQDFNNKKISKEFKDYWYANNAEITSYKLEQARYGEIRNGKAILIYVTEDFLPKKQVKADKNNTNNIAVLKLNAVKKFNTGMYPYSIMQSTFYPVSNNKHAIKVSSSIQEWCGHVYTQLNNKEQFEIMSHSYFENEGDTSFKINKTILENELWTQLRIDPKSLPTGDLKIVPSFEYTRLRHIPIKAYKAVANLKNNTYSIAYQELNRTISINFNTSFPYNILGWEESYKSGFGDRAKIMTTKATQIKTIKTAYWKKHDNKDVILRDTLQIN</sequence>
<protein>
    <submittedName>
        <fullName evidence="2">Septum formation inhibitor Maf</fullName>
    </submittedName>
</protein>
<dbReference type="PROSITE" id="PS51257">
    <property type="entry name" value="PROKAR_LIPOPROTEIN"/>
    <property type="match status" value="1"/>
</dbReference>
<dbReference type="Proteomes" id="UP001302806">
    <property type="component" value="Chromosome"/>
</dbReference>
<evidence type="ECO:0000256" key="1">
    <source>
        <dbReference type="SAM" id="SignalP"/>
    </source>
</evidence>
<evidence type="ECO:0000313" key="2">
    <source>
        <dbReference type="EMBL" id="WNH09768.1"/>
    </source>
</evidence>
<feature type="signal peptide" evidence="1">
    <location>
        <begin position="1"/>
        <end position="19"/>
    </location>
</feature>
<gene>
    <name evidence="2" type="ORF">RHP51_03375</name>
</gene>